<sequence length="302" mass="35914">MLNLNMNRLGEEIHRLRKHYKMSQKDLAKGICSQAAISKIESGECFPSIDTIYLISIKLRVEVTYFISLLIQERNGYVATTIDMIEKLSSDKKYDEIFEITKFERLNNLKQYGYQYEQFISWYYHLSSYYLDFVPYLEVINNLQQLLSTKNLLDQDNYQDLKIQNSIAAIYAENNDYANSYSYYKSILSNTIHIDSFQKFRIKVMYNLSKVYTLDQKYNEALIVIDNAIDSCLKLESFYILGQLYYQKGVCQEKTNFDLYEISSNYNKAIFIFELTNQKSYVQHIQEKKVDFLKDSYRELNF</sequence>
<dbReference type="PANTHER" id="PTHR37038:SF14">
    <property type="entry name" value="TRANSCRIPTIONAL ACTIVATOR"/>
    <property type="match status" value="1"/>
</dbReference>
<dbReference type="InterPro" id="IPR001387">
    <property type="entry name" value="Cro/C1-type_HTH"/>
</dbReference>
<dbReference type="InterPro" id="IPR041315">
    <property type="entry name" value="PlcR_TPR"/>
</dbReference>
<proteinExistence type="predicted"/>
<dbReference type="Proteomes" id="UP000603641">
    <property type="component" value="Unassembled WGS sequence"/>
</dbReference>
<keyword evidence="3" id="KW-1185">Reference proteome</keyword>
<dbReference type="InterPro" id="IPR011990">
    <property type="entry name" value="TPR-like_helical_dom_sf"/>
</dbReference>
<name>A0ABR8SN15_9BACL</name>
<accession>A0ABR8SN15</accession>
<dbReference type="SUPFAM" id="SSF47413">
    <property type="entry name" value="lambda repressor-like DNA-binding domains"/>
    <property type="match status" value="1"/>
</dbReference>
<dbReference type="InterPro" id="IPR053163">
    <property type="entry name" value="HTH-type_regulator_Rgg"/>
</dbReference>
<dbReference type="EMBL" id="JACSQM010000005">
    <property type="protein sequence ID" value="MBD7964856.1"/>
    <property type="molecule type" value="Genomic_DNA"/>
</dbReference>
<gene>
    <name evidence="2" type="ORF">H9648_12405</name>
</gene>
<evidence type="ECO:0000313" key="3">
    <source>
        <dbReference type="Proteomes" id="UP000603641"/>
    </source>
</evidence>
<evidence type="ECO:0000313" key="2">
    <source>
        <dbReference type="EMBL" id="MBD7964856.1"/>
    </source>
</evidence>
<dbReference type="CDD" id="cd00093">
    <property type="entry name" value="HTH_XRE"/>
    <property type="match status" value="1"/>
</dbReference>
<dbReference type="SMART" id="SM00530">
    <property type="entry name" value="HTH_XRE"/>
    <property type="match status" value="1"/>
</dbReference>
<dbReference type="Pfam" id="PF18768">
    <property type="entry name" value="RNPP_C"/>
    <property type="match status" value="1"/>
</dbReference>
<dbReference type="PANTHER" id="PTHR37038">
    <property type="entry name" value="TRANSCRIPTIONAL REGULATOR-RELATED"/>
    <property type="match status" value="1"/>
</dbReference>
<feature type="domain" description="HTH cro/C1-type" evidence="1">
    <location>
        <begin position="13"/>
        <end position="66"/>
    </location>
</feature>
<dbReference type="PROSITE" id="PS50943">
    <property type="entry name" value="HTH_CROC1"/>
    <property type="match status" value="1"/>
</dbReference>
<reference evidence="2 3" key="1">
    <citation type="submission" date="2020-08" db="EMBL/GenBank/DDBJ databases">
        <title>A Genomic Blueprint of the Chicken Gut Microbiome.</title>
        <authorList>
            <person name="Gilroy R."/>
            <person name="Ravi A."/>
            <person name="Getino M."/>
            <person name="Pursley I."/>
            <person name="Horton D.L."/>
            <person name="Alikhan N.-F."/>
            <person name="Baker D."/>
            <person name="Gharbi K."/>
            <person name="Hall N."/>
            <person name="Watson M."/>
            <person name="Adriaenssens E.M."/>
            <person name="Foster-Nyarko E."/>
            <person name="Jarju S."/>
            <person name="Secka A."/>
            <person name="Antonio M."/>
            <person name="Oren A."/>
            <person name="Chaudhuri R."/>
            <person name="La Ragione R.M."/>
            <person name="Hildebrand F."/>
            <person name="Pallen M.J."/>
        </authorList>
    </citation>
    <scope>NUCLEOTIDE SEQUENCE [LARGE SCALE GENOMIC DNA]</scope>
    <source>
        <strain evidence="2 3">Sa2CUA10</strain>
    </source>
</reference>
<evidence type="ECO:0000259" key="1">
    <source>
        <dbReference type="PROSITE" id="PS50943"/>
    </source>
</evidence>
<dbReference type="Pfam" id="PF01381">
    <property type="entry name" value="HTH_3"/>
    <property type="match status" value="1"/>
</dbReference>
<dbReference type="InterPro" id="IPR010982">
    <property type="entry name" value="Lambda_DNA-bd_dom_sf"/>
</dbReference>
<comment type="caution">
    <text evidence="2">The sequence shown here is derived from an EMBL/GenBank/DDBJ whole genome shotgun (WGS) entry which is preliminary data.</text>
</comment>
<dbReference type="SUPFAM" id="SSF48452">
    <property type="entry name" value="TPR-like"/>
    <property type="match status" value="1"/>
</dbReference>
<dbReference type="Gene3D" id="1.25.40.10">
    <property type="entry name" value="Tetratricopeptide repeat domain"/>
    <property type="match status" value="1"/>
</dbReference>
<organism evidence="2 3">
    <name type="scientific">Fictibacillus norfolkensis</name>
    <dbReference type="NCBI Taxonomy" id="2762233"/>
    <lineage>
        <taxon>Bacteria</taxon>
        <taxon>Bacillati</taxon>
        <taxon>Bacillota</taxon>
        <taxon>Bacilli</taxon>
        <taxon>Bacillales</taxon>
        <taxon>Fictibacillaceae</taxon>
        <taxon>Fictibacillus</taxon>
    </lineage>
</organism>
<dbReference type="RefSeq" id="WP_191754140.1">
    <property type="nucleotide sequence ID" value="NZ_JACSQM010000005.1"/>
</dbReference>
<protein>
    <submittedName>
        <fullName evidence="2">Helix-turn-helix domain-containing protein</fullName>
    </submittedName>
</protein>